<protein>
    <submittedName>
        <fullName evidence="2">Thiosulfate reductase cytochrome b subunit</fullName>
    </submittedName>
</protein>
<dbReference type="OrthoDB" id="9795587at2"/>
<sequence>MPPASPRPRARARTIAVAAGLALVLLVTAVLLARWWRGTEAGIAFLADHPGTVAPLPGTPEGFPAWLSWTHFLNGFFLLFIVSSALHLRAKARPPAFVTRRATALWRLNPARPPKRLGLHTWWHLVVVTLWVATGVVYLVLLVVSGHWARLLPTEWAAVPNAVSAGIQYLSLDWPEHDSWITYNALQEIVYSATVLIAAPLALATGLRLSPVWPERWMRERGPLSDTWARRTHALVLWYYLAFTAVHVGLVLLTGARTNLNAMYVGVEDAESWVGAIVFGASVVVMAVAWVLLRPPAQTAIAERVADVRRVPAPPAR</sequence>
<organism evidence="2 3">
    <name type="scientific">Microcella frigidaquae</name>
    <dbReference type="NCBI Taxonomy" id="424758"/>
    <lineage>
        <taxon>Bacteria</taxon>
        <taxon>Bacillati</taxon>
        <taxon>Actinomycetota</taxon>
        <taxon>Actinomycetes</taxon>
        <taxon>Micrococcales</taxon>
        <taxon>Microbacteriaceae</taxon>
        <taxon>Microcella</taxon>
    </lineage>
</organism>
<reference evidence="2 3" key="1">
    <citation type="submission" date="2020-08" db="EMBL/GenBank/DDBJ databases">
        <title>Sequencing the genomes of 1000 actinobacteria strains.</title>
        <authorList>
            <person name="Klenk H.-P."/>
        </authorList>
    </citation>
    <scope>NUCLEOTIDE SEQUENCE [LARGE SCALE GENOMIC DNA]</scope>
    <source>
        <strain evidence="2 3">DSM 23889</strain>
    </source>
</reference>
<evidence type="ECO:0000313" key="3">
    <source>
        <dbReference type="Proteomes" id="UP000552883"/>
    </source>
</evidence>
<keyword evidence="3" id="KW-1185">Reference proteome</keyword>
<feature type="transmembrane region" description="Helical" evidence="1">
    <location>
        <begin position="189"/>
        <end position="213"/>
    </location>
</feature>
<feature type="transmembrane region" description="Helical" evidence="1">
    <location>
        <begin position="122"/>
        <end position="144"/>
    </location>
</feature>
<dbReference type="InterPro" id="IPR016174">
    <property type="entry name" value="Di-haem_cyt_TM"/>
</dbReference>
<accession>A0A840XJM4</accession>
<dbReference type="SUPFAM" id="SSF81342">
    <property type="entry name" value="Transmembrane di-heme cytochromes"/>
    <property type="match status" value="1"/>
</dbReference>
<dbReference type="EMBL" id="JACHBS010000001">
    <property type="protein sequence ID" value="MBB5618662.1"/>
    <property type="molecule type" value="Genomic_DNA"/>
</dbReference>
<dbReference type="RefSeq" id="WP_153981865.1">
    <property type="nucleotide sequence ID" value="NZ_BAAANZ010000003.1"/>
</dbReference>
<evidence type="ECO:0000313" key="2">
    <source>
        <dbReference type="EMBL" id="MBB5618662.1"/>
    </source>
</evidence>
<keyword evidence="1" id="KW-0812">Transmembrane</keyword>
<name>A0A840XJM4_9MICO</name>
<dbReference type="AlphaFoldDB" id="A0A840XJM4"/>
<keyword evidence="1" id="KW-0472">Membrane</keyword>
<feature type="transmembrane region" description="Helical" evidence="1">
    <location>
        <begin position="273"/>
        <end position="293"/>
    </location>
</feature>
<feature type="transmembrane region" description="Helical" evidence="1">
    <location>
        <begin position="234"/>
        <end position="253"/>
    </location>
</feature>
<dbReference type="GO" id="GO:0022904">
    <property type="term" value="P:respiratory electron transport chain"/>
    <property type="evidence" value="ECO:0007669"/>
    <property type="project" value="InterPro"/>
</dbReference>
<dbReference type="GO" id="GO:0016020">
    <property type="term" value="C:membrane"/>
    <property type="evidence" value="ECO:0007669"/>
    <property type="project" value="InterPro"/>
</dbReference>
<gene>
    <name evidence="2" type="ORF">BJ959_002158</name>
</gene>
<evidence type="ECO:0000256" key="1">
    <source>
        <dbReference type="SAM" id="Phobius"/>
    </source>
</evidence>
<feature type="transmembrane region" description="Helical" evidence="1">
    <location>
        <begin position="65"/>
        <end position="86"/>
    </location>
</feature>
<comment type="caution">
    <text evidence="2">The sequence shown here is derived from an EMBL/GenBank/DDBJ whole genome shotgun (WGS) entry which is preliminary data.</text>
</comment>
<proteinExistence type="predicted"/>
<dbReference type="Gene3D" id="1.20.950.20">
    <property type="entry name" value="Transmembrane di-heme cytochromes, Chain C"/>
    <property type="match status" value="1"/>
</dbReference>
<dbReference type="Proteomes" id="UP000552883">
    <property type="component" value="Unassembled WGS sequence"/>
</dbReference>
<keyword evidence="1" id="KW-1133">Transmembrane helix</keyword>